<dbReference type="SUPFAM" id="SSF141868">
    <property type="entry name" value="EAL domain-like"/>
    <property type="match status" value="1"/>
</dbReference>
<evidence type="ECO:0000256" key="1">
    <source>
        <dbReference type="PROSITE-ProRule" id="PRU00169"/>
    </source>
</evidence>
<dbReference type="SUPFAM" id="SSF52172">
    <property type="entry name" value="CheY-like"/>
    <property type="match status" value="1"/>
</dbReference>
<dbReference type="InterPro" id="IPR035919">
    <property type="entry name" value="EAL_sf"/>
</dbReference>
<dbReference type="GO" id="GO:0071111">
    <property type="term" value="F:cyclic-guanylate-specific phosphodiesterase activity"/>
    <property type="evidence" value="ECO:0007669"/>
    <property type="project" value="InterPro"/>
</dbReference>
<dbReference type="AlphaFoldDB" id="A0A5B8G5I9"/>
<dbReference type="OrthoDB" id="9814202at2"/>
<gene>
    <name evidence="4" type="ORF">FDP22_20665</name>
</gene>
<dbReference type="PANTHER" id="PTHR33121">
    <property type="entry name" value="CYCLIC DI-GMP PHOSPHODIESTERASE PDEF"/>
    <property type="match status" value="1"/>
</dbReference>
<dbReference type="SMART" id="SM00448">
    <property type="entry name" value="REC"/>
    <property type="match status" value="1"/>
</dbReference>
<evidence type="ECO:0000259" key="2">
    <source>
        <dbReference type="PROSITE" id="PS50110"/>
    </source>
</evidence>
<dbReference type="PANTHER" id="PTHR33121:SF79">
    <property type="entry name" value="CYCLIC DI-GMP PHOSPHODIESTERASE PDED-RELATED"/>
    <property type="match status" value="1"/>
</dbReference>
<protein>
    <submittedName>
        <fullName evidence="4">EAL domain-containing protein</fullName>
    </submittedName>
</protein>
<feature type="domain" description="Response regulatory" evidence="2">
    <location>
        <begin position="8"/>
        <end position="127"/>
    </location>
</feature>
<evidence type="ECO:0000313" key="5">
    <source>
        <dbReference type="Proteomes" id="UP000305888"/>
    </source>
</evidence>
<name>A0A5B8G5I9_9RHOB</name>
<dbReference type="Pfam" id="PF00072">
    <property type="entry name" value="Response_reg"/>
    <property type="match status" value="1"/>
</dbReference>
<proteinExistence type="predicted"/>
<dbReference type="PROSITE" id="PS50110">
    <property type="entry name" value="RESPONSE_REGULATORY"/>
    <property type="match status" value="1"/>
</dbReference>
<dbReference type="InterPro" id="IPR011006">
    <property type="entry name" value="CheY-like_superfamily"/>
</dbReference>
<dbReference type="KEGG" id="ppru:FDP22_20665"/>
<dbReference type="SMART" id="SM00052">
    <property type="entry name" value="EAL"/>
    <property type="match status" value="1"/>
</dbReference>
<keyword evidence="5" id="KW-1185">Reference proteome</keyword>
<dbReference type="Proteomes" id="UP000305888">
    <property type="component" value="Plasmid pD4M1A"/>
</dbReference>
<feature type="modified residue" description="4-aspartylphosphate" evidence="1">
    <location>
        <position position="57"/>
    </location>
</feature>
<dbReference type="InterPro" id="IPR050706">
    <property type="entry name" value="Cyclic-di-GMP_PDE-like"/>
</dbReference>
<dbReference type="Gene3D" id="3.40.50.2300">
    <property type="match status" value="1"/>
</dbReference>
<feature type="domain" description="EAL" evidence="3">
    <location>
        <begin position="146"/>
        <end position="396"/>
    </location>
</feature>
<dbReference type="InterPro" id="IPR001789">
    <property type="entry name" value="Sig_transdc_resp-reg_receiver"/>
</dbReference>
<dbReference type="EMBL" id="CP040819">
    <property type="protein sequence ID" value="QDL94253.1"/>
    <property type="molecule type" value="Genomic_DNA"/>
</dbReference>
<accession>A0A5B8G5I9</accession>
<keyword evidence="1" id="KW-0597">Phosphoprotein</keyword>
<keyword evidence="4" id="KW-0614">Plasmid</keyword>
<dbReference type="InterPro" id="IPR001633">
    <property type="entry name" value="EAL_dom"/>
</dbReference>
<dbReference type="Pfam" id="PF00563">
    <property type="entry name" value="EAL"/>
    <property type="match status" value="1"/>
</dbReference>
<dbReference type="CDD" id="cd01948">
    <property type="entry name" value="EAL"/>
    <property type="match status" value="1"/>
</dbReference>
<dbReference type="RefSeq" id="WP_138574006.1">
    <property type="nucleotide sequence ID" value="NZ_CP040819.1"/>
</dbReference>
<dbReference type="PROSITE" id="PS50883">
    <property type="entry name" value="EAL"/>
    <property type="match status" value="1"/>
</dbReference>
<reference evidence="4 5" key="1">
    <citation type="submission" date="2019-06" db="EMBL/GenBank/DDBJ databases">
        <title>Genome sequence of Rhodobacteraceae bacterium D4M1.</title>
        <authorList>
            <person name="Cao J."/>
        </authorList>
    </citation>
    <scope>NUCLEOTIDE SEQUENCE [LARGE SCALE GENOMIC DNA]</scope>
    <source>
        <strain evidence="4 5">D4M1</strain>
        <plasmid evidence="5">pd4m1a</plasmid>
    </source>
</reference>
<sequence>MPVMCGLNVLVIDDEPFMRSLVSRLLSVMGAASVTACAEGRAALDTGVSGIDLVLCDLNMPGMDGLEFLRLLAETRYQGAVVLMSGENPRILETALSLARAHGLDVRGALAKPITPDALRAVLPRALPARAEAPAPGPGPEPDCDVPFTPEDLARAITARAVEVHFQPKVRVSDGKVIGAEALARWRLDGRPVPPARFILCAEENGLIDALTDVVFSKAVRQAGRWQAAGRNLKVSVNISVLSLDRLDLPDYIVDTAAAAGVDPTALVIELTESRLMTDLRRPLEVLTRLRLKGVGLAIDDFGTGYSTLEQLRRIPFTELKVDRLFVAGAAQDATARAILESSVALARALGLETVAEGTETREDWDLMSALGVDMVQGFFVARPMPAEEFDAWHAL</sequence>
<dbReference type="GO" id="GO:0000160">
    <property type="term" value="P:phosphorelay signal transduction system"/>
    <property type="evidence" value="ECO:0007669"/>
    <property type="project" value="InterPro"/>
</dbReference>
<evidence type="ECO:0000259" key="3">
    <source>
        <dbReference type="PROSITE" id="PS50883"/>
    </source>
</evidence>
<geneLocation type="plasmid" evidence="5">
    <name>pd4m1a</name>
</geneLocation>
<evidence type="ECO:0000313" key="4">
    <source>
        <dbReference type="EMBL" id="QDL94253.1"/>
    </source>
</evidence>
<organism evidence="4 5">
    <name type="scientific">Paroceanicella profunda</name>
    <dbReference type="NCBI Taxonomy" id="2579971"/>
    <lineage>
        <taxon>Bacteria</taxon>
        <taxon>Pseudomonadati</taxon>
        <taxon>Pseudomonadota</taxon>
        <taxon>Alphaproteobacteria</taxon>
        <taxon>Rhodobacterales</taxon>
        <taxon>Paracoccaceae</taxon>
        <taxon>Paroceanicella</taxon>
    </lineage>
</organism>
<dbReference type="Gene3D" id="3.20.20.450">
    <property type="entry name" value="EAL domain"/>
    <property type="match status" value="1"/>
</dbReference>